<dbReference type="RefSeq" id="WP_160627749.1">
    <property type="nucleotide sequence ID" value="NZ_CP047593.1"/>
</dbReference>
<dbReference type="EMBL" id="CP047593">
    <property type="protein sequence ID" value="QHI68939.1"/>
    <property type="molecule type" value="Genomic_DNA"/>
</dbReference>
<organism evidence="2 3">
    <name type="scientific">Tichowtungia aerotolerans</name>
    <dbReference type="NCBI Taxonomy" id="2697043"/>
    <lineage>
        <taxon>Bacteria</taxon>
        <taxon>Pseudomonadati</taxon>
        <taxon>Kiritimatiellota</taxon>
        <taxon>Tichowtungiia</taxon>
        <taxon>Tichowtungiales</taxon>
        <taxon>Tichowtungiaceae</taxon>
        <taxon>Tichowtungia</taxon>
    </lineage>
</organism>
<feature type="chain" id="PRO_5027097699" description="Subtilase-type serine protease" evidence="1">
    <location>
        <begin position="23"/>
        <end position="694"/>
    </location>
</feature>
<evidence type="ECO:0000256" key="1">
    <source>
        <dbReference type="SAM" id="SignalP"/>
    </source>
</evidence>
<sequence>MAKRFLSLVAGLCILLAADAGAQASRDAYIGYVYPAGGQQGTMVPVRIGGQRIESVCGALVSGEGVTVKVIDCLRRMNNNDMRLMKEQLQLIREEESAADEEVREIADRIQQRIDEDQRQPASQSLATVVLLEVTIDKNALPGRREIRLLTSRGASNPLSFYVGRLPETSRRAMKISKFQTLGKEHLAQRNRPPEEEEKTISLPCTVNGQIASGEINRYRFQAHKGDRLVITTLARQLVPYIADAVPGWFQPVMTLRNAAGKEMAFNDDFRFKPDPTLLYEVLETDEYILSIHDSIYRGREDFVYRITIGQLPFITSVFPPGGTAGSEFRPTLTGWNLGLAKLRSPGTEAGPGIHYVAADRGDALSNYIPFALDTLPECEEQKNPIAGAQKVDLPIIINGRIEKPGDKDVYRFSVDKSCMVVAEVNARRLDSPLDSIIYLTDDNDQIIAFNDDHSDPGSGLNTHHADSYLRIKLPAAGTYRLHLTDTARQGGDAYTYRLRLSPPQPDFALRTVPSKITVQKNAGSLEVFIIRKDGFDGSVMLDLDSADKEILGMPVLIAPEDEKVRFSIKTTKKNWDGPVAVNIIGTATINGDKRVRRAVPAEDWMQAFLWRHLVPAQELLAYHYAPSTEDEIPLPDKPDLTDLEKGFNKKSRQEKQVVSRIKQIGRLYQERLLTEDLYSKTVEGLLDYEEEKE</sequence>
<reference evidence="2 3" key="1">
    <citation type="submission" date="2020-01" db="EMBL/GenBank/DDBJ databases">
        <title>Ponticoccus aerotolerans gen. nov., sp. nov., an anaerobic bacterium and proposal of Ponticoccusceae fam. nov., Ponticoccusles ord. nov. and Ponticoccuse classis nov. in the phylum Kiritimatiellaeota.</title>
        <authorList>
            <person name="Zhou L.Y."/>
            <person name="Du Z.J."/>
        </authorList>
    </citation>
    <scope>NUCLEOTIDE SEQUENCE [LARGE SCALE GENOMIC DNA]</scope>
    <source>
        <strain evidence="2 3">S-5007</strain>
    </source>
</reference>
<dbReference type="AlphaFoldDB" id="A0A6P1M283"/>
<accession>A0A6P1M283</accession>
<evidence type="ECO:0008006" key="4">
    <source>
        <dbReference type="Google" id="ProtNLM"/>
    </source>
</evidence>
<proteinExistence type="predicted"/>
<dbReference type="Proteomes" id="UP000464954">
    <property type="component" value="Chromosome"/>
</dbReference>
<gene>
    <name evidence="2" type="ORF">GT409_05575</name>
</gene>
<evidence type="ECO:0000313" key="2">
    <source>
        <dbReference type="EMBL" id="QHI68939.1"/>
    </source>
</evidence>
<protein>
    <recommendedName>
        <fullName evidence="4">Subtilase-type serine protease</fullName>
    </recommendedName>
</protein>
<evidence type="ECO:0000313" key="3">
    <source>
        <dbReference type="Proteomes" id="UP000464954"/>
    </source>
</evidence>
<dbReference type="Gene3D" id="2.60.120.380">
    <property type="match status" value="2"/>
</dbReference>
<name>A0A6P1M283_9BACT</name>
<keyword evidence="1" id="KW-0732">Signal</keyword>
<feature type="signal peptide" evidence="1">
    <location>
        <begin position="1"/>
        <end position="22"/>
    </location>
</feature>
<dbReference type="KEGG" id="taer:GT409_05575"/>
<keyword evidence="3" id="KW-1185">Reference proteome</keyword>